<dbReference type="GO" id="GO:0030643">
    <property type="term" value="P:intracellular phosphate ion homeostasis"/>
    <property type="evidence" value="ECO:0007669"/>
    <property type="project" value="InterPro"/>
</dbReference>
<dbReference type="Pfam" id="PF01895">
    <property type="entry name" value="PhoU"/>
    <property type="match status" value="2"/>
</dbReference>
<sequence length="220" mass="24761">MERHFDTELTQLKQQLLKMGALAEAMIDAAVTALVERNADQLKQIYENEKQVNNLQVSIDEDCLRLTALYQPTAGDLRFLLGASKINTELERLGDQAINICEVVNKLLQEPQLKPLIDIPKMVSIATDMVRDSLNAFVERNVDKARAVLLQDDQLDDLKDKIVAELTEFMTKDSGSVSRAIQLILVARSLERIGDHATNIAEDVIFVVQGRDIRHHAQDM</sequence>
<dbReference type="AlphaFoldDB" id="A0A1F5R801"/>
<dbReference type="PIRSF" id="PIRSF003107">
    <property type="entry name" value="PhoU"/>
    <property type="match status" value="1"/>
</dbReference>
<accession>A0A1F5R801</accession>
<dbReference type="FunFam" id="1.20.58.220:FF:000004">
    <property type="entry name" value="Phosphate-specific transport system accessory protein PhoU"/>
    <property type="match status" value="1"/>
</dbReference>
<dbReference type="GO" id="GO:0005737">
    <property type="term" value="C:cytoplasm"/>
    <property type="evidence" value="ECO:0007669"/>
    <property type="project" value="UniProtKB-SubCell"/>
</dbReference>
<dbReference type="InterPro" id="IPR026022">
    <property type="entry name" value="PhoU_dom"/>
</dbReference>
<keyword evidence="4 7" id="KW-0813">Transport</keyword>
<dbReference type="NCBIfam" id="TIGR02135">
    <property type="entry name" value="phoU_full"/>
    <property type="match status" value="1"/>
</dbReference>
<dbReference type="InterPro" id="IPR038078">
    <property type="entry name" value="PhoU-like_sf"/>
</dbReference>
<keyword evidence="6 7" id="KW-0592">Phosphate transport</keyword>
<evidence type="ECO:0000313" key="9">
    <source>
        <dbReference type="EMBL" id="OGF10546.1"/>
    </source>
</evidence>
<dbReference type="GO" id="GO:0045936">
    <property type="term" value="P:negative regulation of phosphate metabolic process"/>
    <property type="evidence" value="ECO:0007669"/>
    <property type="project" value="InterPro"/>
</dbReference>
<dbReference type="InterPro" id="IPR028366">
    <property type="entry name" value="PhoU"/>
</dbReference>
<dbReference type="Gene3D" id="1.20.58.220">
    <property type="entry name" value="Phosphate transport system protein phou homolog 2, domain 2"/>
    <property type="match status" value="1"/>
</dbReference>
<evidence type="ECO:0000256" key="4">
    <source>
        <dbReference type="ARBA" id="ARBA00022448"/>
    </source>
</evidence>
<keyword evidence="5 7" id="KW-0963">Cytoplasm</keyword>
<dbReference type="SUPFAM" id="SSF109755">
    <property type="entry name" value="PhoU-like"/>
    <property type="match status" value="1"/>
</dbReference>
<organism evidence="9 10">
    <name type="scientific">Candidatus Edwardsbacteria bacterium GWF2_54_11</name>
    <dbReference type="NCBI Taxonomy" id="1817851"/>
    <lineage>
        <taxon>Bacteria</taxon>
        <taxon>Candidatus Edwardsiibacteriota</taxon>
    </lineage>
</organism>
<comment type="subunit">
    <text evidence="3 7">Homodimer.</text>
</comment>
<dbReference type="PANTHER" id="PTHR42930:SF3">
    <property type="entry name" value="PHOSPHATE-SPECIFIC TRANSPORT SYSTEM ACCESSORY PROTEIN PHOU"/>
    <property type="match status" value="1"/>
</dbReference>
<dbReference type="Proteomes" id="UP000177230">
    <property type="component" value="Unassembled WGS sequence"/>
</dbReference>
<evidence type="ECO:0000313" key="10">
    <source>
        <dbReference type="Proteomes" id="UP000177230"/>
    </source>
</evidence>
<protein>
    <recommendedName>
        <fullName evidence="7">Phosphate-specific transport system accessory protein PhoU</fullName>
    </recommendedName>
</protein>
<feature type="domain" description="PhoU" evidence="8">
    <location>
        <begin position="16"/>
        <end position="104"/>
    </location>
</feature>
<gene>
    <name evidence="9" type="ORF">A2024_09375</name>
</gene>
<evidence type="ECO:0000259" key="8">
    <source>
        <dbReference type="Pfam" id="PF01895"/>
    </source>
</evidence>
<comment type="function">
    <text evidence="7">Plays a role in the regulation of phosphate uptake.</text>
</comment>
<name>A0A1F5R801_9BACT</name>
<dbReference type="PANTHER" id="PTHR42930">
    <property type="entry name" value="PHOSPHATE-SPECIFIC TRANSPORT SYSTEM ACCESSORY PROTEIN PHOU"/>
    <property type="match status" value="1"/>
</dbReference>
<evidence type="ECO:0000256" key="6">
    <source>
        <dbReference type="ARBA" id="ARBA00022592"/>
    </source>
</evidence>
<dbReference type="GO" id="GO:0006817">
    <property type="term" value="P:phosphate ion transport"/>
    <property type="evidence" value="ECO:0007669"/>
    <property type="project" value="UniProtKB-KW"/>
</dbReference>
<evidence type="ECO:0000256" key="5">
    <source>
        <dbReference type="ARBA" id="ARBA00022490"/>
    </source>
</evidence>
<evidence type="ECO:0000256" key="3">
    <source>
        <dbReference type="ARBA" id="ARBA00011738"/>
    </source>
</evidence>
<reference evidence="9 10" key="1">
    <citation type="journal article" date="2016" name="Nat. Commun.">
        <title>Thousands of microbial genomes shed light on interconnected biogeochemical processes in an aquifer system.</title>
        <authorList>
            <person name="Anantharaman K."/>
            <person name="Brown C.T."/>
            <person name="Hug L.A."/>
            <person name="Sharon I."/>
            <person name="Castelle C.J."/>
            <person name="Probst A.J."/>
            <person name="Thomas B.C."/>
            <person name="Singh A."/>
            <person name="Wilkins M.J."/>
            <person name="Karaoz U."/>
            <person name="Brodie E.L."/>
            <person name="Williams K.H."/>
            <person name="Hubbard S.S."/>
            <person name="Banfield J.F."/>
        </authorList>
    </citation>
    <scope>NUCLEOTIDE SEQUENCE [LARGE SCALE GENOMIC DNA]</scope>
</reference>
<evidence type="ECO:0000256" key="2">
    <source>
        <dbReference type="ARBA" id="ARBA00008107"/>
    </source>
</evidence>
<evidence type="ECO:0000256" key="1">
    <source>
        <dbReference type="ARBA" id="ARBA00004496"/>
    </source>
</evidence>
<dbReference type="EMBL" id="MFFM01000038">
    <property type="protein sequence ID" value="OGF10546.1"/>
    <property type="molecule type" value="Genomic_DNA"/>
</dbReference>
<evidence type="ECO:0000256" key="7">
    <source>
        <dbReference type="PIRNR" id="PIRNR003107"/>
    </source>
</evidence>
<comment type="caution">
    <text evidence="9">The sequence shown here is derived from an EMBL/GenBank/DDBJ whole genome shotgun (WGS) entry which is preliminary data.</text>
</comment>
<feature type="domain" description="PhoU" evidence="8">
    <location>
        <begin position="119"/>
        <end position="204"/>
    </location>
</feature>
<comment type="similarity">
    <text evidence="2 7">Belongs to the PhoU family.</text>
</comment>
<proteinExistence type="inferred from homology"/>
<comment type="subcellular location">
    <subcellularLocation>
        <location evidence="1 7">Cytoplasm</location>
    </subcellularLocation>
</comment>